<feature type="transmembrane region" description="Helical" evidence="11">
    <location>
        <begin position="26"/>
        <end position="46"/>
    </location>
</feature>
<feature type="compositionally biased region" description="Low complexity" evidence="10">
    <location>
        <begin position="330"/>
        <end position="347"/>
    </location>
</feature>
<keyword evidence="9" id="KW-0807">Transducer</keyword>
<reference evidence="12 13" key="1">
    <citation type="submission" date="2019-06" db="EMBL/GenBank/DDBJ databases">
        <title>Draft genome sequence of the filamentous fungus Phialemoniopsis curvata isolated from diesel fuel.</title>
        <authorList>
            <person name="Varaljay V.A."/>
            <person name="Lyon W.J."/>
            <person name="Crouch A.L."/>
            <person name="Drake C.E."/>
            <person name="Hollomon J.M."/>
            <person name="Nadeau L.J."/>
            <person name="Nunn H.S."/>
            <person name="Stevenson B.S."/>
            <person name="Bojanowski C.L."/>
            <person name="Crookes-Goodson W.J."/>
        </authorList>
    </citation>
    <scope>NUCLEOTIDE SEQUENCE [LARGE SCALE GENOMIC DNA]</scope>
    <source>
        <strain evidence="12 13">D216</strain>
    </source>
</reference>
<organism evidence="12 13">
    <name type="scientific">Thyridium curvatum</name>
    <dbReference type="NCBI Taxonomy" id="1093900"/>
    <lineage>
        <taxon>Eukaryota</taxon>
        <taxon>Fungi</taxon>
        <taxon>Dikarya</taxon>
        <taxon>Ascomycota</taxon>
        <taxon>Pezizomycotina</taxon>
        <taxon>Sordariomycetes</taxon>
        <taxon>Sordariomycetidae</taxon>
        <taxon>Thyridiales</taxon>
        <taxon>Thyridiaceae</taxon>
        <taxon>Thyridium</taxon>
    </lineage>
</organism>
<gene>
    <name evidence="12" type="ORF">E0L32_000975</name>
</gene>
<dbReference type="AlphaFoldDB" id="A0A507AUI8"/>
<keyword evidence="6" id="KW-0297">G-protein coupled receptor</keyword>
<proteinExistence type="inferred from homology"/>
<feature type="compositionally biased region" description="Basic and acidic residues" evidence="10">
    <location>
        <begin position="503"/>
        <end position="512"/>
    </location>
</feature>
<name>A0A507AUI8_9PEZI</name>
<sequence length="519" mass="58088">MAPLMDYMGSEVIVLGNPDLSYDPRLMANAVCRITFGTIFVIASWIPLRLLWRNGEFAASIFVINNDLLALFFIVNAMIWHNNDMEHWWLGGGWCDIQQYCVWQMTTLYASSVCAIMRQLAKRVGVARMAEYTATQKRNQVLIQAAIIFPVPLLQVLIASMVQTKRYSITAVRGCGNFYAPDVIFLVFLVLPAPVFTVTAVVFACITYFRYKKVEQSISILLVYTPFQIFFLGSNIRQGWPWSLPGAFRQHYVDKIFLIPYGLSGWIEMNMAYVSIVTIAVVFLFFGTGKEALNIYRRIFLAMGLSRLFPSLEHEWDPDRTQRGTFAQISSTQKTTSTGTTTKASMTNLKGTTQHISLTDNPAIQQRPAHTAPSDPYRTGTTPGYDQHSAPHQPFETDVRDFEPPNPHTALSMLALPRPSLRWWAPAKLPSLFSSRGKDAAPASTIPLDSVHTAPSTSDGPQEWSHSATAPLVRTRVWAAEDAERVTRPNTSQDSGAGPSVRVETRVTRSTEDADDDEL</sequence>
<accession>A0A507AUI8</accession>
<comment type="similarity">
    <text evidence="2">Belongs to the G-protein coupled receptor 4 family.</text>
</comment>
<evidence type="ECO:0000256" key="7">
    <source>
        <dbReference type="ARBA" id="ARBA00023136"/>
    </source>
</evidence>
<evidence type="ECO:0000256" key="10">
    <source>
        <dbReference type="SAM" id="MobiDB-lite"/>
    </source>
</evidence>
<dbReference type="Proteomes" id="UP000319257">
    <property type="component" value="Unassembled WGS sequence"/>
</dbReference>
<dbReference type="GO" id="GO:0000750">
    <property type="term" value="P:pheromone-dependent signal transduction involved in conjugation with cellular fusion"/>
    <property type="evidence" value="ECO:0007669"/>
    <property type="project" value="TreeGrafter"/>
</dbReference>
<keyword evidence="7 11" id="KW-0472">Membrane</keyword>
<keyword evidence="8" id="KW-0675">Receptor</keyword>
<feature type="transmembrane region" description="Helical" evidence="11">
    <location>
        <begin position="183"/>
        <end position="206"/>
    </location>
</feature>
<dbReference type="InParanoid" id="A0A507AUI8"/>
<dbReference type="STRING" id="1093900.A0A507AUI8"/>
<dbReference type="InterPro" id="IPR001499">
    <property type="entry name" value="GPCR_STE3"/>
</dbReference>
<feature type="transmembrane region" description="Helical" evidence="11">
    <location>
        <begin position="58"/>
        <end position="80"/>
    </location>
</feature>
<comment type="caution">
    <text evidence="12">The sequence shown here is derived from an EMBL/GenBank/DDBJ whole genome shotgun (WGS) entry which is preliminary data.</text>
</comment>
<dbReference type="PANTHER" id="PTHR28097:SF1">
    <property type="entry name" value="PHEROMONE A FACTOR RECEPTOR"/>
    <property type="match status" value="1"/>
</dbReference>
<evidence type="ECO:0000256" key="11">
    <source>
        <dbReference type="SAM" id="Phobius"/>
    </source>
</evidence>
<dbReference type="RefSeq" id="XP_030992868.1">
    <property type="nucleotide sequence ID" value="XM_031144786.1"/>
</dbReference>
<evidence type="ECO:0008006" key="14">
    <source>
        <dbReference type="Google" id="ProtNLM"/>
    </source>
</evidence>
<dbReference type="GO" id="GO:0005886">
    <property type="term" value="C:plasma membrane"/>
    <property type="evidence" value="ECO:0007669"/>
    <property type="project" value="TreeGrafter"/>
</dbReference>
<dbReference type="GO" id="GO:0004932">
    <property type="term" value="F:mating-type factor pheromone receptor activity"/>
    <property type="evidence" value="ECO:0007669"/>
    <property type="project" value="InterPro"/>
</dbReference>
<keyword evidence="4 11" id="KW-0812">Transmembrane</keyword>
<feature type="compositionally biased region" description="Polar residues" evidence="10">
    <location>
        <begin position="453"/>
        <end position="468"/>
    </location>
</feature>
<keyword evidence="13" id="KW-1185">Reference proteome</keyword>
<evidence type="ECO:0000313" key="13">
    <source>
        <dbReference type="Proteomes" id="UP000319257"/>
    </source>
</evidence>
<dbReference type="EMBL" id="SKBQ01000004">
    <property type="protein sequence ID" value="TPX11157.1"/>
    <property type="molecule type" value="Genomic_DNA"/>
</dbReference>
<evidence type="ECO:0000256" key="6">
    <source>
        <dbReference type="ARBA" id="ARBA00023040"/>
    </source>
</evidence>
<feature type="transmembrane region" description="Helical" evidence="11">
    <location>
        <begin position="271"/>
        <end position="289"/>
    </location>
</feature>
<evidence type="ECO:0000256" key="4">
    <source>
        <dbReference type="ARBA" id="ARBA00022692"/>
    </source>
</evidence>
<feature type="transmembrane region" description="Helical" evidence="11">
    <location>
        <begin position="218"/>
        <end position="236"/>
    </location>
</feature>
<feature type="transmembrane region" description="Helical" evidence="11">
    <location>
        <begin position="141"/>
        <end position="163"/>
    </location>
</feature>
<feature type="transmembrane region" description="Helical" evidence="11">
    <location>
        <begin position="100"/>
        <end position="120"/>
    </location>
</feature>
<dbReference type="GeneID" id="41968422"/>
<comment type="subcellular location">
    <subcellularLocation>
        <location evidence="1">Membrane</location>
        <topology evidence="1">Multi-pass membrane protein</topology>
    </subcellularLocation>
</comment>
<evidence type="ECO:0000256" key="5">
    <source>
        <dbReference type="ARBA" id="ARBA00022989"/>
    </source>
</evidence>
<feature type="region of interest" description="Disordered" evidence="10">
    <location>
        <begin position="435"/>
        <end position="519"/>
    </location>
</feature>
<evidence type="ECO:0000256" key="2">
    <source>
        <dbReference type="ARBA" id="ARBA00011085"/>
    </source>
</evidence>
<evidence type="ECO:0000256" key="9">
    <source>
        <dbReference type="ARBA" id="ARBA00023224"/>
    </source>
</evidence>
<evidence type="ECO:0000256" key="3">
    <source>
        <dbReference type="ARBA" id="ARBA00022507"/>
    </source>
</evidence>
<evidence type="ECO:0000256" key="8">
    <source>
        <dbReference type="ARBA" id="ARBA00023170"/>
    </source>
</evidence>
<dbReference type="Pfam" id="PF02076">
    <property type="entry name" value="STE3"/>
    <property type="match status" value="1"/>
</dbReference>
<feature type="region of interest" description="Disordered" evidence="10">
    <location>
        <begin position="360"/>
        <end position="393"/>
    </location>
</feature>
<keyword evidence="3" id="KW-0589">Pheromone response</keyword>
<protein>
    <recommendedName>
        <fullName evidence="14">Pheromone receptor</fullName>
    </recommendedName>
</protein>
<dbReference type="OrthoDB" id="2874149at2759"/>
<dbReference type="PANTHER" id="PTHR28097">
    <property type="entry name" value="PHEROMONE A FACTOR RECEPTOR"/>
    <property type="match status" value="1"/>
</dbReference>
<evidence type="ECO:0000256" key="1">
    <source>
        <dbReference type="ARBA" id="ARBA00004141"/>
    </source>
</evidence>
<feature type="region of interest" description="Disordered" evidence="10">
    <location>
        <begin position="322"/>
        <end position="348"/>
    </location>
</feature>
<evidence type="ECO:0000313" key="12">
    <source>
        <dbReference type="EMBL" id="TPX11157.1"/>
    </source>
</evidence>
<keyword evidence="5 11" id="KW-1133">Transmembrane helix</keyword>